<dbReference type="Proteomes" id="UP000092993">
    <property type="component" value="Unassembled WGS sequence"/>
</dbReference>
<keyword evidence="3" id="KW-1185">Reference proteome</keyword>
<name>A0A1C7M5H5_GRIFR</name>
<evidence type="ECO:0000313" key="2">
    <source>
        <dbReference type="EMBL" id="OBZ72205.1"/>
    </source>
</evidence>
<comment type="caution">
    <text evidence="2">The sequence shown here is derived from an EMBL/GenBank/DDBJ whole genome shotgun (WGS) entry which is preliminary data.</text>
</comment>
<dbReference type="OrthoDB" id="19174at2759"/>
<evidence type="ECO:0000256" key="1">
    <source>
        <dbReference type="SAM" id="MobiDB-lite"/>
    </source>
</evidence>
<organism evidence="2 3">
    <name type="scientific">Grifola frondosa</name>
    <name type="common">Maitake</name>
    <name type="synonym">Polyporus frondosus</name>
    <dbReference type="NCBI Taxonomy" id="5627"/>
    <lineage>
        <taxon>Eukaryota</taxon>
        <taxon>Fungi</taxon>
        <taxon>Dikarya</taxon>
        <taxon>Basidiomycota</taxon>
        <taxon>Agaricomycotina</taxon>
        <taxon>Agaricomycetes</taxon>
        <taxon>Polyporales</taxon>
        <taxon>Grifolaceae</taxon>
        <taxon>Grifola</taxon>
    </lineage>
</organism>
<evidence type="ECO:0000313" key="3">
    <source>
        <dbReference type="Proteomes" id="UP000092993"/>
    </source>
</evidence>
<dbReference type="EMBL" id="LUGG01000009">
    <property type="protein sequence ID" value="OBZ72205.1"/>
    <property type="molecule type" value="Genomic_DNA"/>
</dbReference>
<dbReference type="AlphaFoldDB" id="A0A1C7M5H5"/>
<reference evidence="2 3" key="1">
    <citation type="submission" date="2016-03" db="EMBL/GenBank/DDBJ databases">
        <title>Whole genome sequencing of Grifola frondosa 9006-11.</title>
        <authorList>
            <person name="Min B."/>
            <person name="Park H."/>
            <person name="Kim J.-G."/>
            <person name="Cho H."/>
            <person name="Oh Y.-L."/>
            <person name="Kong W.-S."/>
            <person name="Choi I.-G."/>
        </authorList>
    </citation>
    <scope>NUCLEOTIDE SEQUENCE [LARGE SCALE GENOMIC DNA]</scope>
    <source>
        <strain evidence="2 3">9006-11</strain>
    </source>
</reference>
<gene>
    <name evidence="2" type="ORF">A0H81_07796</name>
</gene>
<protein>
    <submittedName>
        <fullName evidence="2">Uncharacterized protein</fullName>
    </submittedName>
</protein>
<feature type="region of interest" description="Disordered" evidence="1">
    <location>
        <begin position="35"/>
        <end position="65"/>
    </location>
</feature>
<dbReference type="STRING" id="5627.A0A1C7M5H5"/>
<sequence length="65" mass="7141">MQRAEAEGRTVPDEELRQIVTRTVFEGVLTGYEISTESNEQRAQGGRDENGVNGVKRSRTDDGSG</sequence>
<accession>A0A1C7M5H5</accession>
<proteinExistence type="predicted"/>